<evidence type="ECO:0000313" key="2">
    <source>
        <dbReference type="EMBL" id="GFN80099.1"/>
    </source>
</evidence>
<dbReference type="EMBL" id="BLXT01000801">
    <property type="protein sequence ID" value="GFN80099.1"/>
    <property type="molecule type" value="Genomic_DNA"/>
</dbReference>
<gene>
    <name evidence="2" type="ORF">PoB_000660500</name>
</gene>
<accession>A0AAV3YBG7</accession>
<evidence type="ECO:0000313" key="3">
    <source>
        <dbReference type="Proteomes" id="UP000735302"/>
    </source>
</evidence>
<protein>
    <submittedName>
        <fullName evidence="2">PiggyBac transposable element-derived protein 4</fullName>
    </submittedName>
</protein>
<dbReference type="AlphaFoldDB" id="A0AAV3YBG7"/>
<sequence length="207" mass="23554">MNSCGSILVDVFKDGDIRFIDVDFSHRHNNSENKQNVKQSWTKNSNRETSATTSVSSSVPTLPLCPNAEAQEAIYEEEAPGTTYLEMLPRNTAIAVENLRTYLHNHASDIFLRNQFESKKVKNAFLLSTMHSVPERCETSGKSDIVLTYYKSEGGVDTMDQMDYAFTEKTKRWLLVVLFNIIDFSTNGTRVIRQARLSEHKLPHDDN</sequence>
<organism evidence="2 3">
    <name type="scientific">Plakobranchus ocellatus</name>
    <dbReference type="NCBI Taxonomy" id="259542"/>
    <lineage>
        <taxon>Eukaryota</taxon>
        <taxon>Metazoa</taxon>
        <taxon>Spiralia</taxon>
        <taxon>Lophotrochozoa</taxon>
        <taxon>Mollusca</taxon>
        <taxon>Gastropoda</taxon>
        <taxon>Heterobranchia</taxon>
        <taxon>Euthyneura</taxon>
        <taxon>Panpulmonata</taxon>
        <taxon>Sacoglossa</taxon>
        <taxon>Placobranchoidea</taxon>
        <taxon>Plakobranchidae</taxon>
        <taxon>Plakobranchus</taxon>
    </lineage>
</organism>
<proteinExistence type="predicted"/>
<keyword evidence="3" id="KW-1185">Reference proteome</keyword>
<feature type="compositionally biased region" description="Low complexity" evidence="1">
    <location>
        <begin position="49"/>
        <end position="62"/>
    </location>
</feature>
<dbReference type="Proteomes" id="UP000735302">
    <property type="component" value="Unassembled WGS sequence"/>
</dbReference>
<name>A0AAV3YBG7_9GAST</name>
<feature type="compositionally biased region" description="Polar residues" evidence="1">
    <location>
        <begin position="32"/>
        <end position="48"/>
    </location>
</feature>
<feature type="region of interest" description="Disordered" evidence="1">
    <location>
        <begin position="29"/>
        <end position="62"/>
    </location>
</feature>
<evidence type="ECO:0000256" key="1">
    <source>
        <dbReference type="SAM" id="MobiDB-lite"/>
    </source>
</evidence>
<comment type="caution">
    <text evidence="2">The sequence shown here is derived from an EMBL/GenBank/DDBJ whole genome shotgun (WGS) entry which is preliminary data.</text>
</comment>
<reference evidence="2 3" key="1">
    <citation type="journal article" date="2021" name="Elife">
        <title>Chloroplast acquisition without the gene transfer in kleptoplastic sea slugs, Plakobranchus ocellatus.</title>
        <authorList>
            <person name="Maeda T."/>
            <person name="Takahashi S."/>
            <person name="Yoshida T."/>
            <person name="Shimamura S."/>
            <person name="Takaki Y."/>
            <person name="Nagai Y."/>
            <person name="Toyoda A."/>
            <person name="Suzuki Y."/>
            <person name="Arimoto A."/>
            <person name="Ishii H."/>
            <person name="Satoh N."/>
            <person name="Nishiyama T."/>
            <person name="Hasebe M."/>
            <person name="Maruyama T."/>
            <person name="Minagawa J."/>
            <person name="Obokata J."/>
            <person name="Shigenobu S."/>
        </authorList>
    </citation>
    <scope>NUCLEOTIDE SEQUENCE [LARGE SCALE GENOMIC DNA]</scope>
</reference>